<dbReference type="EMBL" id="CASHSV030000206">
    <property type="protein sequence ID" value="CAJ2656352.1"/>
    <property type="molecule type" value="Genomic_DNA"/>
</dbReference>
<reference evidence="1" key="1">
    <citation type="submission" date="2023-10" db="EMBL/GenBank/DDBJ databases">
        <authorList>
            <person name="Rodriguez Cubillos JULIANA M."/>
            <person name="De Vega J."/>
        </authorList>
    </citation>
    <scope>NUCLEOTIDE SEQUENCE</scope>
</reference>
<gene>
    <name evidence="1" type="ORF">MILVUS5_LOCUS23111</name>
</gene>
<comment type="caution">
    <text evidence="1">The sequence shown here is derived from an EMBL/GenBank/DDBJ whole genome shotgun (WGS) entry which is preliminary data.</text>
</comment>
<accession>A0ACB0KIP6</accession>
<organism evidence="1 2">
    <name type="scientific">Trifolium pratense</name>
    <name type="common">Red clover</name>
    <dbReference type="NCBI Taxonomy" id="57577"/>
    <lineage>
        <taxon>Eukaryota</taxon>
        <taxon>Viridiplantae</taxon>
        <taxon>Streptophyta</taxon>
        <taxon>Embryophyta</taxon>
        <taxon>Tracheophyta</taxon>
        <taxon>Spermatophyta</taxon>
        <taxon>Magnoliopsida</taxon>
        <taxon>eudicotyledons</taxon>
        <taxon>Gunneridae</taxon>
        <taxon>Pentapetalae</taxon>
        <taxon>rosids</taxon>
        <taxon>fabids</taxon>
        <taxon>Fabales</taxon>
        <taxon>Fabaceae</taxon>
        <taxon>Papilionoideae</taxon>
        <taxon>50 kb inversion clade</taxon>
        <taxon>NPAAA clade</taxon>
        <taxon>Hologalegina</taxon>
        <taxon>IRL clade</taxon>
        <taxon>Trifolieae</taxon>
        <taxon>Trifolium</taxon>
    </lineage>
</organism>
<protein>
    <submittedName>
        <fullName evidence="1">Uncharacterized protein</fullName>
    </submittedName>
</protein>
<dbReference type="Proteomes" id="UP001177021">
    <property type="component" value="Unassembled WGS sequence"/>
</dbReference>
<sequence>MATAQELYLPEDCWESIFKIFFNECGEHNRRYLPSLSVLSKQFLSVTGRFQSSLVIFDQTLPFLPSLLQRFTNLTSLNLAHITRDRDALLTQISCFTLQVKSLNLSNHASIPANGLQVFSQKITTLTSLICSNIGHIKKSDLYLIAEGFPLLEELDLSLPKDIDFYDDFDINAITLALPKLRKVNLSGNYYINDLSIFYVCRNCEFLEEVVMFNCKNLTDIGIASAIRERPNLMSFSINLSEGMSTSMELMDSLQSLERLSCLDLSFSYISDQLLSSLADKCINLRRLVLRRCTGYSHTGIFNLLSMSCFLQHLDLQNAMFLNDYRVAVLPKFLFNLVSINLSHCRRLTESTLFELVENCPSLDEIRMEYTCIGKFGVEKLSSSTDFAHMKMKSLHLAYNPFLNDETIKWFTSICPNLEVLDVSNCSCISEGIVEVLRCCKIMHLNLSSCENVNLHAMNFQVPMLEVLNLSYTRTDDKTLDAISKSCSGLLQLELERCYSITGKGVKQVVEKCTRLKEINLRYCCKVSVGVGLWMGMNGDGVGPVVPSGLIALNDSLRSLKRLSCLELSFSYITNQLLASLADKALNLRRLVLRRCTGYSYTGILYLLSRSRFLQHLDLQNAMFLNDHRVAELSKHLFSLASINLSHCRELTESTLFALVENCPFLDEIRMEDTYIGNPCFHTGCTFSSRTVSAHMEMKSLYLANNTLLNDAIIKLFASICLNLQLLDVNNCSCISDEGIVEVLRSCKIVHLNLSSCPKVNLHRLNFQVPTLEVLKLSMTRIDYRTLYAISKSCSGLQQLNLEECLLVTAKGVKKVIENCTRLKEINLRYCRNTAADVDIWLAMALSRPSLRKIMAPSHFCPRDTKWKPLLDHGCFLSP</sequence>
<evidence type="ECO:0000313" key="1">
    <source>
        <dbReference type="EMBL" id="CAJ2656352.1"/>
    </source>
</evidence>
<proteinExistence type="predicted"/>
<keyword evidence="2" id="KW-1185">Reference proteome</keyword>
<name>A0ACB0KIP6_TRIPR</name>
<evidence type="ECO:0000313" key="2">
    <source>
        <dbReference type="Proteomes" id="UP001177021"/>
    </source>
</evidence>